<dbReference type="GO" id="GO:1901135">
    <property type="term" value="P:carbohydrate derivative metabolic process"/>
    <property type="evidence" value="ECO:0007669"/>
    <property type="project" value="InterPro"/>
</dbReference>
<evidence type="ECO:0000313" key="2">
    <source>
        <dbReference type="EMBL" id="KRN47284.1"/>
    </source>
</evidence>
<evidence type="ECO:0000259" key="1">
    <source>
        <dbReference type="PROSITE" id="PS51464"/>
    </source>
</evidence>
<dbReference type="PROSITE" id="PS51464">
    <property type="entry name" value="SIS"/>
    <property type="match status" value="1"/>
</dbReference>
<dbReference type="GO" id="GO:0097367">
    <property type="term" value="F:carbohydrate derivative binding"/>
    <property type="evidence" value="ECO:0007669"/>
    <property type="project" value="InterPro"/>
</dbReference>
<comment type="caution">
    <text evidence="2">The sequence shown here is derived from an EMBL/GenBank/DDBJ whole genome shotgun (WGS) entry which is preliminary data.</text>
</comment>
<dbReference type="InterPro" id="IPR046348">
    <property type="entry name" value="SIS_dom_sf"/>
</dbReference>
<dbReference type="AlphaFoldDB" id="A0A0R2HD02"/>
<dbReference type="PATRIC" id="fig|1410657.5.peg.1789"/>
<organism evidence="2 3">
    <name type="scientific">Kandleria vitulina DSM 20405</name>
    <dbReference type="NCBI Taxonomy" id="1410657"/>
    <lineage>
        <taxon>Bacteria</taxon>
        <taxon>Bacillati</taxon>
        <taxon>Bacillota</taxon>
        <taxon>Erysipelotrichia</taxon>
        <taxon>Erysipelotrichales</taxon>
        <taxon>Coprobacillaceae</taxon>
        <taxon>Kandleria</taxon>
    </lineage>
</organism>
<protein>
    <recommendedName>
        <fullName evidence="1">SIS domain-containing protein</fullName>
    </recommendedName>
</protein>
<name>A0A0R2HD02_9FIRM</name>
<evidence type="ECO:0000313" key="3">
    <source>
        <dbReference type="Proteomes" id="UP000051841"/>
    </source>
</evidence>
<accession>A0A0R2HD02</accession>
<feature type="domain" description="SIS" evidence="1">
    <location>
        <begin position="122"/>
        <end position="254"/>
    </location>
</feature>
<dbReference type="InterPro" id="IPR001347">
    <property type="entry name" value="SIS_dom"/>
</dbReference>
<dbReference type="SUPFAM" id="SSF53697">
    <property type="entry name" value="SIS domain"/>
    <property type="match status" value="1"/>
</dbReference>
<keyword evidence="3" id="KW-1185">Reference proteome</keyword>
<dbReference type="Gene3D" id="3.40.50.10490">
    <property type="entry name" value="Glucose-6-phosphate isomerase like protein, domain 1"/>
    <property type="match status" value="1"/>
</dbReference>
<sequence length="254" mass="30162">MGMKISQNLLLSRILTYMNGTLFNDSYFKIANFIVFHYLDMENMNKEDVIKMGPFKEEELDAFMSAFGFNDYEEFKLKLYNDYQTRLNQIRVRLIDVHPEQFLDKMDMTIEKEELQRMVCEICEKLYKAKRIIILGALYPLSLGVELQTDMITFGKPFIQYHSYNPIVLNKDDVIIIVSATGRALKNMQKKMQHLQVENAYSVLLTQNATYRKMENENTRVLVLPGRFDSVDFNYQLMAIFDLIRLQYFQQYYL</sequence>
<gene>
    <name evidence="2" type="ORF">IV49_GL001733</name>
</gene>
<proteinExistence type="predicted"/>
<dbReference type="RefSeq" id="WP_031589725.1">
    <property type="nucleotide sequence ID" value="NZ_JNKN01000040.1"/>
</dbReference>
<dbReference type="EMBL" id="JQBL01000055">
    <property type="protein sequence ID" value="KRN47284.1"/>
    <property type="molecule type" value="Genomic_DNA"/>
</dbReference>
<dbReference type="Proteomes" id="UP000051841">
    <property type="component" value="Unassembled WGS sequence"/>
</dbReference>
<reference evidence="2 3" key="1">
    <citation type="journal article" date="2015" name="Genome Announc.">
        <title>Expanding the biotechnology potential of lactobacilli through comparative genomics of 213 strains and associated genera.</title>
        <authorList>
            <person name="Sun Z."/>
            <person name="Harris H.M."/>
            <person name="McCann A."/>
            <person name="Guo C."/>
            <person name="Argimon S."/>
            <person name="Zhang W."/>
            <person name="Yang X."/>
            <person name="Jeffery I.B."/>
            <person name="Cooney J.C."/>
            <person name="Kagawa T.F."/>
            <person name="Liu W."/>
            <person name="Song Y."/>
            <person name="Salvetti E."/>
            <person name="Wrobel A."/>
            <person name="Rasinkangas P."/>
            <person name="Parkhill J."/>
            <person name="Rea M.C."/>
            <person name="O'Sullivan O."/>
            <person name="Ritari J."/>
            <person name="Douillard F.P."/>
            <person name="Paul Ross R."/>
            <person name="Yang R."/>
            <person name="Briner A.E."/>
            <person name="Felis G.E."/>
            <person name="de Vos W.M."/>
            <person name="Barrangou R."/>
            <person name="Klaenhammer T.R."/>
            <person name="Caufield P.W."/>
            <person name="Cui Y."/>
            <person name="Zhang H."/>
            <person name="O'Toole P.W."/>
        </authorList>
    </citation>
    <scope>NUCLEOTIDE SEQUENCE [LARGE SCALE GENOMIC DNA]</scope>
    <source>
        <strain evidence="2 3">DSM 20405</strain>
    </source>
</reference>